<feature type="coiled-coil region" evidence="1">
    <location>
        <begin position="42"/>
        <end position="100"/>
    </location>
</feature>
<feature type="compositionally biased region" description="Basic and acidic residues" evidence="2">
    <location>
        <begin position="108"/>
        <end position="117"/>
    </location>
</feature>
<reference evidence="4 5" key="1">
    <citation type="submission" date="2022-10" db="EMBL/GenBank/DDBJ databases">
        <title>Janthinobacterium sp. hw3 Genome sequencing.</title>
        <authorList>
            <person name="Park S."/>
        </authorList>
    </citation>
    <scope>NUCLEOTIDE SEQUENCE [LARGE SCALE GENOMIC DNA]</scope>
    <source>
        <strain evidence="5">hw3</strain>
    </source>
</reference>
<feature type="compositionally biased region" description="Low complexity" evidence="2">
    <location>
        <begin position="214"/>
        <end position="224"/>
    </location>
</feature>
<dbReference type="EMBL" id="JAQQXR010000018">
    <property type="protein sequence ID" value="MDC8760775.1"/>
    <property type="molecule type" value="Genomic_DNA"/>
</dbReference>
<dbReference type="Proteomes" id="UP001221208">
    <property type="component" value="Unassembled WGS sequence"/>
</dbReference>
<sequence length="224" mass="23831">MAIYIREAALVLALAAGALAAQAQDIGQGVVGAPIVPPSHSVEQADATLEEVAKNRAAVEATFAQREQVCYGKFFVNRCLDKAKEARRAALAQLRAVEAEASHFKRAESVARRDKALAESQQAARDDAAVRDAAPPKRLPVPAEPAAPQAGKSLAERQAEYDQKVQKQAARDAAEAGMRAANVAAFEAKQREAAERQRQVAAKLAEKEEKARSKAAAEAAANKK</sequence>
<feature type="signal peptide" evidence="3">
    <location>
        <begin position="1"/>
        <end position="23"/>
    </location>
</feature>
<keyword evidence="1" id="KW-0175">Coiled coil</keyword>
<proteinExistence type="predicted"/>
<evidence type="ECO:0008006" key="6">
    <source>
        <dbReference type="Google" id="ProtNLM"/>
    </source>
</evidence>
<feature type="region of interest" description="Disordered" evidence="2">
    <location>
        <begin position="108"/>
        <end position="224"/>
    </location>
</feature>
<dbReference type="RefSeq" id="WP_273674765.1">
    <property type="nucleotide sequence ID" value="NZ_JAQQXR010000018.1"/>
</dbReference>
<evidence type="ECO:0000256" key="3">
    <source>
        <dbReference type="SAM" id="SignalP"/>
    </source>
</evidence>
<keyword evidence="5" id="KW-1185">Reference proteome</keyword>
<comment type="caution">
    <text evidence="4">The sequence shown here is derived from an EMBL/GenBank/DDBJ whole genome shotgun (WGS) entry which is preliminary data.</text>
</comment>
<protein>
    <recommendedName>
        <fullName evidence="6">Colicin import membrane protein</fullName>
    </recommendedName>
</protein>
<keyword evidence="3" id="KW-0732">Signal</keyword>
<feature type="compositionally biased region" description="Basic and acidic residues" evidence="2">
    <location>
        <begin position="188"/>
        <end position="212"/>
    </location>
</feature>
<feature type="compositionally biased region" description="Low complexity" evidence="2">
    <location>
        <begin position="175"/>
        <end position="187"/>
    </location>
</feature>
<gene>
    <name evidence="4" type="ORF">OIK44_24625</name>
</gene>
<evidence type="ECO:0000313" key="5">
    <source>
        <dbReference type="Proteomes" id="UP001221208"/>
    </source>
</evidence>
<feature type="chain" id="PRO_5047137550" description="Colicin import membrane protein" evidence="3">
    <location>
        <begin position="24"/>
        <end position="224"/>
    </location>
</feature>
<feature type="compositionally biased region" description="Basic and acidic residues" evidence="2">
    <location>
        <begin position="154"/>
        <end position="174"/>
    </location>
</feature>
<name>A0ABT5K6Z9_9BURK</name>
<organism evidence="4 5">
    <name type="scientific">Janthinobacterium fluminis</name>
    <dbReference type="NCBI Taxonomy" id="2987524"/>
    <lineage>
        <taxon>Bacteria</taxon>
        <taxon>Pseudomonadati</taxon>
        <taxon>Pseudomonadota</taxon>
        <taxon>Betaproteobacteria</taxon>
        <taxon>Burkholderiales</taxon>
        <taxon>Oxalobacteraceae</taxon>
        <taxon>Janthinobacterium</taxon>
    </lineage>
</organism>
<evidence type="ECO:0000313" key="4">
    <source>
        <dbReference type="EMBL" id="MDC8760775.1"/>
    </source>
</evidence>
<accession>A0ABT5K6Z9</accession>
<evidence type="ECO:0000256" key="1">
    <source>
        <dbReference type="SAM" id="Coils"/>
    </source>
</evidence>
<evidence type="ECO:0000256" key="2">
    <source>
        <dbReference type="SAM" id="MobiDB-lite"/>
    </source>
</evidence>